<dbReference type="RefSeq" id="WP_184677313.1">
    <property type="nucleotide sequence ID" value="NZ_JACHGY010000001.1"/>
</dbReference>
<comment type="caution">
    <text evidence="2">The sequence shown here is derived from an EMBL/GenBank/DDBJ whole genome shotgun (WGS) entry which is preliminary data.</text>
</comment>
<dbReference type="EMBL" id="JACHGY010000001">
    <property type="protein sequence ID" value="MBB6429750.1"/>
    <property type="molecule type" value="Genomic_DNA"/>
</dbReference>
<dbReference type="AlphaFoldDB" id="A0A7X0LJU6"/>
<reference evidence="2 3" key="1">
    <citation type="submission" date="2020-08" db="EMBL/GenBank/DDBJ databases">
        <title>Genomic Encyclopedia of Type Strains, Phase IV (KMG-IV): sequencing the most valuable type-strain genomes for metagenomic binning, comparative biology and taxonomic classification.</title>
        <authorList>
            <person name="Goeker M."/>
        </authorList>
    </citation>
    <scope>NUCLEOTIDE SEQUENCE [LARGE SCALE GENOMIC DNA]</scope>
    <source>
        <strain evidence="2 3">DSM 103725</strain>
    </source>
</reference>
<evidence type="ECO:0000313" key="3">
    <source>
        <dbReference type="Proteomes" id="UP000541810"/>
    </source>
</evidence>
<sequence>MSSTPPHDPKLIAILTAAATAALGRDVLITAVQAAPSPPPDDDTRPSPPGKAKP</sequence>
<gene>
    <name evidence="2" type="ORF">HNQ40_001556</name>
</gene>
<organism evidence="2 3">
    <name type="scientific">Algisphaera agarilytica</name>
    <dbReference type="NCBI Taxonomy" id="1385975"/>
    <lineage>
        <taxon>Bacteria</taxon>
        <taxon>Pseudomonadati</taxon>
        <taxon>Planctomycetota</taxon>
        <taxon>Phycisphaerae</taxon>
        <taxon>Phycisphaerales</taxon>
        <taxon>Phycisphaeraceae</taxon>
        <taxon>Algisphaera</taxon>
    </lineage>
</organism>
<keyword evidence="3" id="KW-1185">Reference proteome</keyword>
<feature type="region of interest" description="Disordered" evidence="1">
    <location>
        <begin position="32"/>
        <end position="54"/>
    </location>
</feature>
<name>A0A7X0LJU6_9BACT</name>
<accession>A0A7X0LJU6</accession>
<proteinExistence type="predicted"/>
<evidence type="ECO:0000313" key="2">
    <source>
        <dbReference type="EMBL" id="MBB6429750.1"/>
    </source>
</evidence>
<dbReference type="Proteomes" id="UP000541810">
    <property type="component" value="Unassembled WGS sequence"/>
</dbReference>
<protein>
    <submittedName>
        <fullName evidence="2">Uncharacterized protein</fullName>
    </submittedName>
</protein>
<evidence type="ECO:0000256" key="1">
    <source>
        <dbReference type="SAM" id="MobiDB-lite"/>
    </source>
</evidence>